<dbReference type="EMBL" id="ML976615">
    <property type="protein sequence ID" value="KAF1847663.1"/>
    <property type="molecule type" value="Genomic_DNA"/>
</dbReference>
<keyword evidence="2" id="KW-1185">Reference proteome</keyword>
<dbReference type="RefSeq" id="XP_040790226.1">
    <property type="nucleotide sequence ID" value="XM_040935916.1"/>
</dbReference>
<sequence length="323" mass="36597">MCKHLHMLSQHSLLLRPYIHIKKARELVDVYAADLSLATKVRILDIFTEDQVCNKSILDPFHTYSPLQAKGSHEKQDKSARKAYARSVYQSGLSDGDKASWRLDIQEGDYRAFLALLLHALPNLCTVLLGTSNLDILGLLNAISLDETHNDDNMPRGTKLFSRLKPNVRTLELPRRWRWSHWGYAWDTSLPSTFIVCNLTGYSALTHLAAPFNGLIQPFKYGDPSAPVYARLPQSLRKLTIVSVANTSELEHLVNYISYTKSRPGLLLPNLEVLDICASSMLIDLYQTRSECANHRVVQLFQKVENACTFVSLRHISLDRLPL</sequence>
<protein>
    <submittedName>
        <fullName evidence="1">Uncharacterized protein</fullName>
    </submittedName>
</protein>
<reference evidence="1" key="1">
    <citation type="submission" date="2020-01" db="EMBL/GenBank/DDBJ databases">
        <authorList>
            <consortium name="DOE Joint Genome Institute"/>
            <person name="Haridas S."/>
            <person name="Albert R."/>
            <person name="Binder M."/>
            <person name="Bloem J."/>
            <person name="Labutti K."/>
            <person name="Salamov A."/>
            <person name="Andreopoulos B."/>
            <person name="Baker S.E."/>
            <person name="Barry K."/>
            <person name="Bills G."/>
            <person name="Bluhm B.H."/>
            <person name="Cannon C."/>
            <person name="Castanera R."/>
            <person name="Culley D.E."/>
            <person name="Daum C."/>
            <person name="Ezra D."/>
            <person name="Gonzalez J.B."/>
            <person name="Henrissat B."/>
            <person name="Kuo A."/>
            <person name="Liang C."/>
            <person name="Lipzen A."/>
            <person name="Lutzoni F."/>
            <person name="Magnuson J."/>
            <person name="Mondo S."/>
            <person name="Nolan M."/>
            <person name="Ohm R."/>
            <person name="Pangilinan J."/>
            <person name="Park H.-J."/>
            <person name="Ramirez L."/>
            <person name="Alfaro M."/>
            <person name="Sun H."/>
            <person name="Tritt A."/>
            <person name="Yoshinaga Y."/>
            <person name="Zwiers L.-H."/>
            <person name="Turgeon B.G."/>
            <person name="Goodwin S.B."/>
            <person name="Spatafora J.W."/>
            <person name="Crous P.W."/>
            <person name="Grigoriev I.V."/>
        </authorList>
    </citation>
    <scope>NUCLEOTIDE SEQUENCE</scope>
    <source>
        <strain evidence="1">CBS 394.84</strain>
    </source>
</reference>
<organism evidence="1 2">
    <name type="scientific">Cucurbitaria berberidis CBS 394.84</name>
    <dbReference type="NCBI Taxonomy" id="1168544"/>
    <lineage>
        <taxon>Eukaryota</taxon>
        <taxon>Fungi</taxon>
        <taxon>Dikarya</taxon>
        <taxon>Ascomycota</taxon>
        <taxon>Pezizomycotina</taxon>
        <taxon>Dothideomycetes</taxon>
        <taxon>Pleosporomycetidae</taxon>
        <taxon>Pleosporales</taxon>
        <taxon>Pleosporineae</taxon>
        <taxon>Cucurbitariaceae</taxon>
        <taxon>Cucurbitaria</taxon>
    </lineage>
</organism>
<comment type="caution">
    <text evidence="1">The sequence shown here is derived from an EMBL/GenBank/DDBJ whole genome shotgun (WGS) entry which is preliminary data.</text>
</comment>
<dbReference type="Proteomes" id="UP000800039">
    <property type="component" value="Unassembled WGS sequence"/>
</dbReference>
<evidence type="ECO:0000313" key="1">
    <source>
        <dbReference type="EMBL" id="KAF1847663.1"/>
    </source>
</evidence>
<proteinExistence type="predicted"/>
<gene>
    <name evidence="1" type="ORF">K460DRAFT_392954</name>
</gene>
<name>A0A9P4GJX8_9PLEO</name>
<dbReference type="AlphaFoldDB" id="A0A9P4GJX8"/>
<evidence type="ECO:0000313" key="2">
    <source>
        <dbReference type="Proteomes" id="UP000800039"/>
    </source>
</evidence>
<dbReference type="GeneID" id="63853167"/>
<accession>A0A9P4GJX8</accession>